<accession>A0ABQ6K958</accession>
<evidence type="ECO:0000313" key="2">
    <source>
        <dbReference type="EMBL" id="GMA95919.1"/>
    </source>
</evidence>
<keyword evidence="1" id="KW-0472">Membrane</keyword>
<feature type="transmembrane region" description="Helical" evidence="1">
    <location>
        <begin position="28"/>
        <end position="48"/>
    </location>
</feature>
<dbReference type="RefSeq" id="WP_284254600.1">
    <property type="nucleotide sequence ID" value="NZ_BSVB01000001.1"/>
</dbReference>
<gene>
    <name evidence="2" type="ORF">GCM10025881_27430</name>
</gene>
<feature type="transmembrane region" description="Helical" evidence="1">
    <location>
        <begin position="84"/>
        <end position="102"/>
    </location>
</feature>
<protein>
    <recommendedName>
        <fullName evidence="4">Integral membrane protein</fullName>
    </recommendedName>
</protein>
<feature type="transmembrane region" description="Helical" evidence="1">
    <location>
        <begin position="55"/>
        <end position="72"/>
    </location>
</feature>
<keyword evidence="1" id="KW-1133">Transmembrane helix</keyword>
<name>A0ABQ6K958_9MICO</name>
<proteinExistence type="predicted"/>
<organism evidence="2 3">
    <name type="scientific">Pseudolysinimonas kribbensis</name>
    <dbReference type="NCBI Taxonomy" id="433641"/>
    <lineage>
        <taxon>Bacteria</taxon>
        <taxon>Bacillati</taxon>
        <taxon>Actinomycetota</taxon>
        <taxon>Actinomycetes</taxon>
        <taxon>Micrococcales</taxon>
        <taxon>Microbacteriaceae</taxon>
        <taxon>Pseudolysinimonas</taxon>
    </lineage>
</organism>
<reference evidence="3" key="1">
    <citation type="journal article" date="2019" name="Int. J. Syst. Evol. Microbiol.">
        <title>The Global Catalogue of Microorganisms (GCM) 10K type strain sequencing project: providing services to taxonomists for standard genome sequencing and annotation.</title>
        <authorList>
            <consortium name="The Broad Institute Genomics Platform"/>
            <consortium name="The Broad Institute Genome Sequencing Center for Infectious Disease"/>
            <person name="Wu L."/>
            <person name="Ma J."/>
        </authorList>
    </citation>
    <scope>NUCLEOTIDE SEQUENCE [LARGE SCALE GENOMIC DNA]</scope>
    <source>
        <strain evidence="3">NBRC 108894</strain>
    </source>
</reference>
<evidence type="ECO:0008006" key="4">
    <source>
        <dbReference type="Google" id="ProtNLM"/>
    </source>
</evidence>
<keyword evidence="1" id="KW-0812">Transmembrane</keyword>
<comment type="caution">
    <text evidence="2">The sequence shown here is derived from an EMBL/GenBank/DDBJ whole genome shotgun (WGS) entry which is preliminary data.</text>
</comment>
<keyword evidence="3" id="KW-1185">Reference proteome</keyword>
<sequence length="114" mass="11932">MARGLGALILAAAATALAISWSDLAPALRAFGVAYLLIVVVVATTAFVADLWAGLGATLLSASQLLVVLEIGGRIDGTTSAFRLAYWVLYLLGLFTIAMRVVRLRAPEVSGRET</sequence>
<dbReference type="EMBL" id="BSVB01000001">
    <property type="protein sequence ID" value="GMA95919.1"/>
    <property type="molecule type" value="Genomic_DNA"/>
</dbReference>
<evidence type="ECO:0000313" key="3">
    <source>
        <dbReference type="Proteomes" id="UP001157034"/>
    </source>
</evidence>
<dbReference type="Proteomes" id="UP001157034">
    <property type="component" value="Unassembled WGS sequence"/>
</dbReference>
<evidence type="ECO:0000256" key="1">
    <source>
        <dbReference type="SAM" id="Phobius"/>
    </source>
</evidence>